<organism evidence="2 3">
    <name type="scientific">Phytophthora megakarya</name>
    <dbReference type="NCBI Taxonomy" id="4795"/>
    <lineage>
        <taxon>Eukaryota</taxon>
        <taxon>Sar</taxon>
        <taxon>Stramenopiles</taxon>
        <taxon>Oomycota</taxon>
        <taxon>Peronosporomycetes</taxon>
        <taxon>Peronosporales</taxon>
        <taxon>Peronosporaceae</taxon>
        <taxon>Phytophthora</taxon>
    </lineage>
</organism>
<evidence type="ECO:0000256" key="1">
    <source>
        <dbReference type="SAM" id="MobiDB-lite"/>
    </source>
</evidence>
<name>A0A225VDM0_9STRA</name>
<proteinExistence type="predicted"/>
<dbReference type="AlphaFoldDB" id="A0A225VDM0"/>
<accession>A0A225VDM0</accession>
<gene>
    <name evidence="2" type="ORF">PHMEG_00024866</name>
</gene>
<keyword evidence="3" id="KW-1185">Reference proteome</keyword>
<dbReference type="Proteomes" id="UP000198211">
    <property type="component" value="Unassembled WGS sequence"/>
</dbReference>
<feature type="compositionally biased region" description="Polar residues" evidence="1">
    <location>
        <begin position="1"/>
        <end position="11"/>
    </location>
</feature>
<comment type="caution">
    <text evidence="2">The sequence shown here is derived from an EMBL/GenBank/DDBJ whole genome shotgun (WGS) entry which is preliminary data.</text>
</comment>
<evidence type="ECO:0000313" key="2">
    <source>
        <dbReference type="EMBL" id="OWZ03412.1"/>
    </source>
</evidence>
<feature type="non-terminal residue" evidence="2">
    <location>
        <position position="260"/>
    </location>
</feature>
<feature type="region of interest" description="Disordered" evidence="1">
    <location>
        <begin position="1"/>
        <end position="29"/>
    </location>
</feature>
<sequence>MTSTLFMTTATRDIPAHSGNASASEEGEVVTSEACQTEEGDMATCVSTALTTDESADWVKAELGLELKDKTVADLGNIARVRMAIRQVRREEKRWRTQCAKAKIAEIKHNDDEVTRVVAALEAEQRTRRQQQAIEAREALEVRRRQRPTGDGVRMNEIARVNLVRHECTTVAATTTDSDDGVSVEAGDGLPTAAMLVDGVHQNVKIDSGARYSVAGTDWMARGERKSTRAPVTYVEGIGGFLLDVLGVWTFDLINVYGQK</sequence>
<evidence type="ECO:0000313" key="3">
    <source>
        <dbReference type="Proteomes" id="UP000198211"/>
    </source>
</evidence>
<reference evidence="3" key="1">
    <citation type="submission" date="2017-03" db="EMBL/GenBank/DDBJ databases">
        <title>Phytopthora megakarya and P. palmivora, two closely related causual agents of cacao black pod achieved similar genome size and gene model numbers by different mechanisms.</title>
        <authorList>
            <person name="Ali S."/>
            <person name="Shao J."/>
            <person name="Larry D.J."/>
            <person name="Kronmiller B."/>
            <person name="Shen D."/>
            <person name="Strem M.D."/>
            <person name="Melnick R.L."/>
            <person name="Guiltinan M.J."/>
            <person name="Tyler B.M."/>
            <person name="Meinhardt L.W."/>
            <person name="Bailey B.A."/>
        </authorList>
    </citation>
    <scope>NUCLEOTIDE SEQUENCE [LARGE SCALE GENOMIC DNA]</scope>
    <source>
        <strain evidence="3">zdho120</strain>
    </source>
</reference>
<dbReference type="OrthoDB" id="134688at2759"/>
<dbReference type="EMBL" id="NBNE01005538">
    <property type="protein sequence ID" value="OWZ03412.1"/>
    <property type="molecule type" value="Genomic_DNA"/>
</dbReference>
<protein>
    <submittedName>
        <fullName evidence="2">Uncharacterized protein</fullName>
    </submittedName>
</protein>